<gene>
    <name evidence="22" type="ORF">UPYG_G00328040</name>
</gene>
<feature type="compositionally biased region" description="Polar residues" evidence="20">
    <location>
        <begin position="1425"/>
        <end position="1434"/>
    </location>
</feature>
<dbReference type="Gene3D" id="2.60.120.650">
    <property type="entry name" value="Cupin"/>
    <property type="match status" value="1"/>
</dbReference>
<feature type="compositionally biased region" description="Low complexity" evidence="20">
    <location>
        <begin position="266"/>
        <end position="288"/>
    </location>
</feature>
<evidence type="ECO:0000256" key="12">
    <source>
        <dbReference type="ARBA" id="ARBA00023004"/>
    </source>
</evidence>
<feature type="compositionally biased region" description="Basic and acidic residues" evidence="20">
    <location>
        <begin position="1763"/>
        <end position="1777"/>
    </location>
</feature>
<feature type="region of interest" description="Disordered" evidence="20">
    <location>
        <begin position="2301"/>
        <end position="2338"/>
    </location>
</feature>
<feature type="compositionally biased region" description="Basic and acidic residues" evidence="20">
    <location>
        <begin position="1137"/>
        <end position="1146"/>
    </location>
</feature>
<evidence type="ECO:0000256" key="11">
    <source>
        <dbReference type="ARBA" id="ARBA00023002"/>
    </source>
</evidence>
<keyword evidence="14" id="KW-0804">Transcription</keyword>
<keyword evidence="8" id="KW-0832">Ubl conjugation</keyword>
<dbReference type="FunFam" id="2.60.120.650:FF:000008">
    <property type="entry name" value="Probable JmjC domain-containing histone demethylation protein 2C"/>
    <property type="match status" value="1"/>
</dbReference>
<evidence type="ECO:0000256" key="13">
    <source>
        <dbReference type="ARBA" id="ARBA00023015"/>
    </source>
</evidence>
<feature type="compositionally biased region" description="Low complexity" evidence="20">
    <location>
        <begin position="1646"/>
        <end position="1674"/>
    </location>
</feature>
<dbReference type="InterPro" id="IPR045109">
    <property type="entry name" value="LSDs-like"/>
</dbReference>
<dbReference type="InterPro" id="IPR003347">
    <property type="entry name" value="JmjC_dom"/>
</dbReference>
<feature type="compositionally biased region" description="Pro residues" evidence="20">
    <location>
        <begin position="739"/>
        <end position="758"/>
    </location>
</feature>
<feature type="compositionally biased region" description="Low complexity" evidence="20">
    <location>
        <begin position="319"/>
        <end position="345"/>
    </location>
</feature>
<evidence type="ECO:0000256" key="1">
    <source>
        <dbReference type="ARBA" id="ARBA00001954"/>
    </source>
</evidence>
<dbReference type="PROSITE" id="PS51184">
    <property type="entry name" value="JMJC"/>
    <property type="match status" value="1"/>
</dbReference>
<comment type="function">
    <text evidence="17">Probable histone demethylase that specifically demethylates 'Lys-9' of histone H3, thereby playing a central role in histone code. Demethylation of Lys residue generates formaldehyde and succinate. May be involved in hormone-dependent transcriptional activation, by participating in recruitment to androgen-receptor target genes.</text>
</comment>
<keyword evidence="6" id="KW-0863">Zinc-finger</keyword>
<feature type="compositionally biased region" description="Polar residues" evidence="20">
    <location>
        <begin position="554"/>
        <end position="576"/>
    </location>
</feature>
<keyword evidence="10" id="KW-0223">Dioxygenase</keyword>
<evidence type="ECO:0000256" key="10">
    <source>
        <dbReference type="ARBA" id="ARBA00022964"/>
    </source>
</evidence>
<keyword evidence="15" id="KW-0539">Nucleus</keyword>
<evidence type="ECO:0000256" key="2">
    <source>
        <dbReference type="ARBA" id="ARBA00004123"/>
    </source>
</evidence>
<evidence type="ECO:0000256" key="8">
    <source>
        <dbReference type="ARBA" id="ARBA00022843"/>
    </source>
</evidence>
<feature type="region of interest" description="Disordered" evidence="20">
    <location>
        <begin position="1534"/>
        <end position="1601"/>
    </location>
</feature>
<dbReference type="Pfam" id="PF02373">
    <property type="entry name" value="JmjC"/>
    <property type="match status" value="1"/>
</dbReference>
<dbReference type="Pfam" id="PF22988">
    <property type="entry name" value="PWWP_KDM3B"/>
    <property type="match status" value="1"/>
</dbReference>
<feature type="compositionally biased region" description="Low complexity" evidence="20">
    <location>
        <begin position="411"/>
        <end position="421"/>
    </location>
</feature>
<feature type="compositionally biased region" description="Basic and acidic residues" evidence="20">
    <location>
        <begin position="729"/>
        <end position="738"/>
    </location>
</feature>
<name>A0ABD0WKE2_UMBPY</name>
<feature type="compositionally biased region" description="Pro residues" evidence="20">
    <location>
        <begin position="1675"/>
        <end position="1685"/>
    </location>
</feature>
<feature type="region of interest" description="Disordered" evidence="20">
    <location>
        <begin position="1090"/>
        <end position="1112"/>
    </location>
</feature>
<evidence type="ECO:0000259" key="21">
    <source>
        <dbReference type="PROSITE" id="PS51184"/>
    </source>
</evidence>
<feature type="region of interest" description="Disordered" evidence="20">
    <location>
        <begin position="666"/>
        <end position="782"/>
    </location>
</feature>
<feature type="region of interest" description="Disordered" evidence="20">
    <location>
        <begin position="2138"/>
        <end position="2214"/>
    </location>
</feature>
<evidence type="ECO:0000313" key="23">
    <source>
        <dbReference type="Proteomes" id="UP001557470"/>
    </source>
</evidence>
<dbReference type="InterPro" id="IPR054294">
    <property type="entry name" value="DUF7030"/>
</dbReference>
<feature type="compositionally biased region" description="Low complexity" evidence="20">
    <location>
        <begin position="2152"/>
        <end position="2164"/>
    </location>
</feature>
<feature type="region of interest" description="Disordered" evidence="20">
    <location>
        <begin position="1137"/>
        <end position="1163"/>
    </location>
</feature>
<feature type="compositionally biased region" description="Basic residues" evidence="20">
    <location>
        <begin position="1811"/>
        <end position="1820"/>
    </location>
</feature>
<keyword evidence="5" id="KW-0479">Metal-binding</keyword>
<feature type="region of interest" description="Disordered" evidence="20">
    <location>
        <begin position="1424"/>
        <end position="1447"/>
    </location>
</feature>
<accession>A0ABD0WKE2</accession>
<reference evidence="22 23" key="1">
    <citation type="submission" date="2024-06" db="EMBL/GenBank/DDBJ databases">
        <authorList>
            <person name="Pan Q."/>
            <person name="Wen M."/>
            <person name="Jouanno E."/>
            <person name="Zahm M."/>
            <person name="Klopp C."/>
            <person name="Cabau C."/>
            <person name="Louis A."/>
            <person name="Berthelot C."/>
            <person name="Parey E."/>
            <person name="Roest Crollius H."/>
            <person name="Montfort J."/>
            <person name="Robinson-Rechavi M."/>
            <person name="Bouchez O."/>
            <person name="Lampietro C."/>
            <person name="Lopez Roques C."/>
            <person name="Donnadieu C."/>
            <person name="Postlethwait J."/>
            <person name="Bobe J."/>
            <person name="Verreycken H."/>
            <person name="Guiguen Y."/>
        </authorList>
    </citation>
    <scope>NUCLEOTIDE SEQUENCE [LARGE SCALE GENOMIC DNA]</scope>
    <source>
        <strain evidence="22">Up_M1</strain>
        <tissue evidence="22">Testis</tissue>
    </source>
</reference>
<feature type="region of interest" description="Disordered" evidence="20">
    <location>
        <begin position="1337"/>
        <end position="1358"/>
    </location>
</feature>
<comment type="subcellular location">
    <subcellularLocation>
        <location evidence="2">Nucleus</location>
    </subcellularLocation>
</comment>
<comment type="cofactor">
    <cofactor evidence="1">
        <name>Fe(2+)</name>
        <dbReference type="ChEBI" id="CHEBI:29033"/>
    </cofactor>
</comment>
<dbReference type="Proteomes" id="UP001557470">
    <property type="component" value="Unassembled WGS sequence"/>
</dbReference>
<feature type="compositionally biased region" description="Polar residues" evidence="20">
    <location>
        <begin position="1340"/>
        <end position="1357"/>
    </location>
</feature>
<dbReference type="SUPFAM" id="SSF51197">
    <property type="entry name" value="Clavaminate synthase-like"/>
    <property type="match status" value="1"/>
</dbReference>
<feature type="compositionally biased region" description="Pro residues" evidence="20">
    <location>
        <begin position="682"/>
        <end position="692"/>
    </location>
</feature>
<feature type="region of interest" description="Disordered" evidence="20">
    <location>
        <begin position="1758"/>
        <end position="1853"/>
    </location>
</feature>
<dbReference type="GO" id="GO:0005634">
    <property type="term" value="C:nucleus"/>
    <property type="evidence" value="ECO:0007669"/>
    <property type="project" value="UniProtKB-SubCell"/>
</dbReference>
<dbReference type="Pfam" id="PF22989">
    <property type="entry name" value="DUF7030"/>
    <property type="match status" value="1"/>
</dbReference>
<feature type="compositionally biased region" description="Basic and acidic residues" evidence="20">
    <location>
        <begin position="2182"/>
        <end position="2211"/>
    </location>
</feature>
<proteinExistence type="inferred from homology"/>
<dbReference type="InterPro" id="IPR054504">
    <property type="entry name" value="PWWP_KDM3B"/>
</dbReference>
<evidence type="ECO:0000256" key="19">
    <source>
        <dbReference type="ARBA" id="ARBA00079980"/>
    </source>
</evidence>
<evidence type="ECO:0000256" key="14">
    <source>
        <dbReference type="ARBA" id="ARBA00023163"/>
    </source>
</evidence>
<feature type="region of interest" description="Disordered" evidence="20">
    <location>
        <begin position="1621"/>
        <end position="1744"/>
    </location>
</feature>
<organism evidence="22 23">
    <name type="scientific">Umbra pygmaea</name>
    <name type="common">Eastern mudminnow</name>
    <dbReference type="NCBI Taxonomy" id="75934"/>
    <lineage>
        <taxon>Eukaryota</taxon>
        <taxon>Metazoa</taxon>
        <taxon>Chordata</taxon>
        <taxon>Craniata</taxon>
        <taxon>Vertebrata</taxon>
        <taxon>Euteleostomi</taxon>
        <taxon>Actinopterygii</taxon>
        <taxon>Neopterygii</taxon>
        <taxon>Teleostei</taxon>
        <taxon>Protacanthopterygii</taxon>
        <taxon>Esociformes</taxon>
        <taxon>Umbridae</taxon>
        <taxon>Umbra</taxon>
    </lineage>
</organism>
<evidence type="ECO:0000256" key="7">
    <source>
        <dbReference type="ARBA" id="ARBA00022833"/>
    </source>
</evidence>
<keyword evidence="11" id="KW-0560">Oxidoreductase</keyword>
<keyword evidence="9" id="KW-0156">Chromatin regulator</keyword>
<evidence type="ECO:0000256" key="20">
    <source>
        <dbReference type="SAM" id="MobiDB-lite"/>
    </source>
</evidence>
<comment type="similarity">
    <text evidence="16">Belongs to the JHDM2 histone demethylase family.</text>
</comment>
<keyword evidence="13" id="KW-0805">Transcription regulation</keyword>
<feature type="compositionally biased region" description="Low complexity" evidence="20">
    <location>
        <begin position="491"/>
        <end position="501"/>
    </location>
</feature>
<evidence type="ECO:0000256" key="3">
    <source>
        <dbReference type="ARBA" id="ARBA00022499"/>
    </source>
</evidence>
<feature type="compositionally biased region" description="Basic and acidic residues" evidence="20">
    <location>
        <begin position="2313"/>
        <end position="2327"/>
    </location>
</feature>
<feature type="compositionally biased region" description="Polar residues" evidence="20">
    <location>
        <begin position="1567"/>
        <end position="1601"/>
    </location>
</feature>
<dbReference type="GO" id="GO:0008270">
    <property type="term" value="F:zinc ion binding"/>
    <property type="evidence" value="ECO:0007669"/>
    <property type="project" value="UniProtKB-KW"/>
</dbReference>
<sequence>MAVEARPELVGKRFLCVSGDEPLVLGDIGRWGWRAGVIRAVTHRDNDNSELTVYVEFDDQEWEKREWVKVYDDFQVFLLEQQLVWAGRREGTALGGNHQGTKAKQIQWPALTFRPLVGRDTLGSVTAVEFLSDRQLDFLSDGAACQPYQDEVDSLSPVLRDHPELLDEVRFWLKDQKVQEIFMQGPYSLNGYRVRVYRQDSATQWFTGIITHHDLFSRNMVVMNDQVLEPQNVDPSMVQMTFLDDVVHSLLKGENIGIQSRRRSRSSNNQNNSAHQTAGGRASATAAREQGHYTRAQANSPRPVMNSSVGVVKLGPGSGQQQNHQLAQGQHSPSQGQTQQPQRGSRSSRRKGSDSSAPDEDKVKDDKLDGTMRDFQKSKSNKQTAVNKRRKAEEEEKKCDLKRLRTERTVTSDFSESSDSEVSIKRTPTADSSSSSDHHSEEELKGRRSSSRSCQQGEELKNQGSKMGEEPALIDRLSPWGEELQQPPPLSSSSFLLGSPSEGHGGCIMEASSTVKSPSQNQAKDLYTSSGGARSHTPSKSVMDITAEDANAHLASQENSEAVSALLASQNASEPSYISEPSRHLVLNPSMTPPPHSPSPLRKNPSECNLRNAPVSEEQQHVPRGAGGKMDANRPVTSVSESAAVAEREKVQQQLHASMVPCIKNASLADEARKSHKLSPSPDVPKPKPLPSPEALKPKPLPSPDVIKSKTHSSQETGCKPKPLTSPEVSKHKVRQPEHPPPAQPSRSMPPKPEPEATPPRSSFKPVLARGTASSEATKSPLIIDKNEHFTVYRDPALVRPDQESTHVSYLHPHLHPLHTTSSSHHHPSHLLSSSHTHHQVHHPHLLPAVLPGLPPGTLLGGHPRLDSSGLGHLGLAHHHPHQVQQHQAFLQQHQQPPSSMLAQTHTHSSASYNQLGLYPIIWQYPNGTHSYPQGLNLPGSKWVHPENAVNSEANLRRNAASPWLHHQHPSVSSSDSLGLLSHVPVRPASADPHRSDPHPHRSEPHRSDSHRSDSHRSDSHRTIKINPHASPPLPLHKTTGELHKEELEKKGFVDPVRSISLAQLKQEQDCSRTQTGKDGHLHRLYLEAHKQQQQQQRIAQQEAGERERDRASKYKEENLRILQESIQVAPFTAKIRSSEPDREPTYPRIPALPPHSGSKGKEPEQLAADVYRFKHHGVGQHVLPQSNYFTTLSNSVVNEPPRLYPSKELNSYFEKVGREQGSGTAPGMGGTFSSKSLSKPPPLIKHHPDGEGLVGKISEQLSQQAGLTPMQHHPLHTIVSPASERRSPAISPPSGQNLSHNQLRCMPALHRAPVFHPPTQQTLDRKEVGYGRLSPPTLTPIQPVNSASKVSEQQKPPTLLPELREVSAVCKAGAETTSSEVWRASQSHEQPGWGSERIRTSGKLGAVTASVIVRPSTCIKYDGSPSNKNTSLATDPLSGRPFPAGRTQTDCLKLAEEVERARQPGGRVILPNTNLDEPAGVMMQPYQNLLKASRPQGGAPGSTALVATSSVCGMMSDVTTATSSTASYGMLSRGGDVTYSPSNTSGSQTESWGRPFNSGLGAQLQDGGSNMASSLNPHPQPSPSLAGSTRASPVPSPGSTQTYSGSFIYLKKHKAALAAAQQARGPGGPGCSTGGPESLSEPANSKAAHSSTPSPPASSLETSTNPAACKASPSPSPGPSPLPNGQPAQPNQNHSQAQPNYHKLKKAWLTRHSEEDSHKIPAPVVKTEKAEKPVMPTSPSVSEMEMIKPCTVALIASTSSDVEMKIEEVKGQEDRKTRRGSKRSYEHDSASDSGEDSDASEGSKQEQRAKRQPKPTYKKKQNDLQKRKDEDDVKPNGIFRSAREKTKLKLASSNGIPRSVLRDWRKVKKLKQTGESFLQDDSCSEIGPNLQKCRECRVVRSKKGEEPAHSPVFCRFYYFRRLSYSKNGVIRVDGFSTPDQFDDEALSLWTPHVDQENQPDTDSSKYILSYIGDKFCQMVSTENTAATWIKKDATMAWKRAVRGVREMCDACEATLFNIHWVCQKCGFVVCLDCYKAKERKNTKDKELYVWLKCVKGQPHDHKHLMPTQIIPGTVLTDLVSAMHMFREKYSIKAHCSCTAKPSPLLNKLPATNGVSMVLQNVLNHSNKISLCNVKTEPGQLIPSQGKPEANGGSSPTSDTSSDPKLTPPESQSPLHFLADLAEQKSREEKKENKKSPVGKVVKEEDPRDACNLDAGHCKVSSLVSNASEQGSTLRDLLTTTAGKLRLGSTDAGIAFAPVYSTATQTGKSGRSMPNILDDIIASVVENKIPASRGAKLSLKLEASTTTSSSTSPEDKEVKLEKPDRKKQAGPGAEEATPAKLQLEKPLLLHADIPHCWLYQQRLLWLKDHRHPGNWKLFRECWRQGQPVLVSGVHKRLNAALWKADSFNQEFADHQGDLLNCKDGVVSNSGIKEFWDGFEDLTKRAKSKDGDTMVYRLKDWPSGEEFMALMPSRYDDVMRNLPLPEYSDPEGNLNLASHLPSFFVRPDLGPRLCCAYGVAASQEQDFGTANLHVEVSDIVSVLVYVGVAKGNGVLSKTGVLKRLEDEDLDDSVKRRLKDSSETPGALWHIYVSKDVDKIKEFLHKIAKEQGVEVPADHDPIREPGWYLSRKLRQRLWEDHGVQGWTVVQFLGDSVLIPAGALHQVQNLHSCVQVINDFVSPEHVFQSFHLTQELRSSKEEINYEDKLQVKNILYHCVKDAVTSLRRFSQEEALEEKNS</sequence>
<feature type="region of interest" description="Disordered" evidence="20">
    <location>
        <begin position="985"/>
        <end position="1038"/>
    </location>
</feature>
<feature type="domain" description="JmjC" evidence="21">
    <location>
        <begin position="2470"/>
        <end position="2694"/>
    </location>
</feature>
<feature type="region of interest" description="Disordered" evidence="20">
    <location>
        <begin position="1219"/>
        <end position="1253"/>
    </location>
</feature>
<feature type="compositionally biased region" description="Polar residues" evidence="20">
    <location>
        <begin position="1540"/>
        <end position="1552"/>
    </location>
</feature>
<evidence type="ECO:0000256" key="18">
    <source>
        <dbReference type="ARBA" id="ARBA00069433"/>
    </source>
</evidence>
<dbReference type="SMART" id="SM00558">
    <property type="entry name" value="JmjC"/>
    <property type="match status" value="1"/>
</dbReference>
<evidence type="ECO:0000256" key="16">
    <source>
        <dbReference type="ARBA" id="ARBA00037987"/>
    </source>
</evidence>
<comment type="caution">
    <text evidence="22">The sequence shown here is derived from an EMBL/GenBank/DDBJ whole genome shotgun (WGS) entry which is preliminary data.</text>
</comment>
<keyword evidence="4" id="KW-0597">Phosphoprotein</keyword>
<feature type="compositionally biased region" description="Polar residues" evidence="20">
    <location>
        <begin position="1690"/>
        <end position="1700"/>
    </location>
</feature>
<dbReference type="GO" id="GO:0051213">
    <property type="term" value="F:dioxygenase activity"/>
    <property type="evidence" value="ECO:0007669"/>
    <property type="project" value="UniProtKB-KW"/>
</dbReference>
<dbReference type="EMBL" id="JAGEUA010000010">
    <property type="protein sequence ID" value="KAL0964722.1"/>
    <property type="molecule type" value="Genomic_DNA"/>
</dbReference>
<feature type="compositionally biased region" description="Polar residues" evidence="20">
    <location>
        <begin position="296"/>
        <end position="309"/>
    </location>
</feature>
<evidence type="ECO:0000313" key="22">
    <source>
        <dbReference type="EMBL" id="KAL0964722.1"/>
    </source>
</evidence>
<feature type="compositionally biased region" description="Basic and acidic residues" evidence="20">
    <location>
        <begin position="992"/>
        <end position="1022"/>
    </location>
</feature>
<keyword evidence="23" id="KW-1185">Reference proteome</keyword>
<evidence type="ECO:0000256" key="4">
    <source>
        <dbReference type="ARBA" id="ARBA00022553"/>
    </source>
</evidence>
<dbReference type="InterPro" id="IPR054503">
    <property type="entry name" value="KDM3AB_Tudor"/>
</dbReference>
<keyword evidence="3" id="KW-1017">Isopeptide bond</keyword>
<evidence type="ECO:0000256" key="5">
    <source>
        <dbReference type="ARBA" id="ARBA00022723"/>
    </source>
</evidence>
<keyword evidence="7" id="KW-0862">Zinc</keyword>
<evidence type="ECO:0000256" key="17">
    <source>
        <dbReference type="ARBA" id="ARBA00056982"/>
    </source>
</evidence>
<evidence type="ECO:0000256" key="9">
    <source>
        <dbReference type="ARBA" id="ARBA00022853"/>
    </source>
</evidence>
<feature type="compositionally biased region" description="Basic and acidic residues" evidence="20">
    <location>
        <begin position="436"/>
        <end position="446"/>
    </location>
</feature>
<dbReference type="PANTHER" id="PTHR12549:SF6">
    <property type="entry name" value="JMJC DOMAIN-CONTAINING HISTONE DEMETHYLATION PROTEIN 2C-RELATED"/>
    <property type="match status" value="1"/>
</dbReference>
<feature type="compositionally biased region" description="Basic and acidic residues" evidence="20">
    <location>
        <begin position="1821"/>
        <end position="1835"/>
    </location>
</feature>
<dbReference type="GO" id="GO:0006325">
    <property type="term" value="P:chromatin organization"/>
    <property type="evidence" value="ECO:0007669"/>
    <property type="project" value="UniProtKB-KW"/>
</dbReference>
<feature type="compositionally biased region" description="Basic and acidic residues" evidence="20">
    <location>
        <begin position="391"/>
        <end position="410"/>
    </location>
</feature>
<dbReference type="Pfam" id="PF22987">
    <property type="entry name" value="Tudor_KDM3B"/>
    <property type="match status" value="1"/>
</dbReference>
<feature type="region of interest" description="Disordered" evidence="20">
    <location>
        <begin position="257"/>
        <end position="654"/>
    </location>
</feature>
<dbReference type="PANTHER" id="PTHR12549">
    <property type="entry name" value="JMJC DOMAIN-CONTAINING HISTONE DEMETHYLATION PROTEIN"/>
    <property type="match status" value="1"/>
</dbReference>
<feature type="compositionally biased region" description="Polar residues" evidence="20">
    <location>
        <begin position="511"/>
        <end position="540"/>
    </location>
</feature>
<feature type="compositionally biased region" description="Low complexity" evidence="20">
    <location>
        <begin position="1092"/>
        <end position="1103"/>
    </location>
</feature>
<evidence type="ECO:0000256" key="6">
    <source>
        <dbReference type="ARBA" id="ARBA00022771"/>
    </source>
</evidence>
<keyword evidence="12" id="KW-0408">Iron</keyword>
<feature type="compositionally biased region" description="Basic and acidic residues" evidence="20">
    <location>
        <begin position="359"/>
        <end position="377"/>
    </location>
</feature>
<protein>
    <recommendedName>
        <fullName evidence="18">Probable JmjC domain-containing histone demethylation protein 2C</fullName>
    </recommendedName>
    <alternativeName>
        <fullName evidence="19">Jumonji domain-containing protein 1C</fullName>
    </alternativeName>
</protein>
<evidence type="ECO:0000256" key="15">
    <source>
        <dbReference type="ARBA" id="ARBA00023242"/>
    </source>
</evidence>